<dbReference type="RefSeq" id="WP_258814071.1">
    <property type="nucleotide sequence ID" value="NZ_JANUGU010000010.1"/>
</dbReference>
<name>A0ABT2D681_9BURK</name>
<dbReference type="EMBL" id="JANUGU010000010">
    <property type="protein sequence ID" value="MCS0660875.1"/>
    <property type="molecule type" value="Genomic_DNA"/>
</dbReference>
<dbReference type="Proteomes" id="UP001204621">
    <property type="component" value="Unassembled WGS sequence"/>
</dbReference>
<proteinExistence type="predicted"/>
<reference evidence="1 2" key="1">
    <citation type="submission" date="2022-08" db="EMBL/GenBank/DDBJ databases">
        <title>Reclassification of Massilia species as members of the genera Telluria, Duganella, Pseudoduganella, Mokoshia gen. nov. and Zemynaea gen. nov. using orthogonal and non-orthogonal genome-based approaches.</title>
        <authorList>
            <person name="Bowman J.P."/>
        </authorList>
    </citation>
    <scope>NUCLEOTIDE SEQUENCE [LARGE SCALE GENOMIC DNA]</scope>
    <source>
        <strain evidence="1 2">JCM 31606</strain>
    </source>
</reference>
<organism evidence="1 2">
    <name type="scientific">Massilia terrae</name>
    <dbReference type="NCBI Taxonomy" id="1811224"/>
    <lineage>
        <taxon>Bacteria</taxon>
        <taxon>Pseudomonadati</taxon>
        <taxon>Pseudomonadota</taxon>
        <taxon>Betaproteobacteria</taxon>
        <taxon>Burkholderiales</taxon>
        <taxon>Oxalobacteraceae</taxon>
        <taxon>Telluria group</taxon>
        <taxon>Massilia</taxon>
    </lineage>
</organism>
<keyword evidence="2" id="KW-1185">Reference proteome</keyword>
<sequence>MQNLIQFGNFLDPQHDWAMPAGGGWAEETSAAGNSVFMPHFTDRFDEKF</sequence>
<evidence type="ECO:0000313" key="1">
    <source>
        <dbReference type="EMBL" id="MCS0660875.1"/>
    </source>
</evidence>
<protein>
    <submittedName>
        <fullName evidence="1">Uncharacterized protein</fullName>
    </submittedName>
</protein>
<accession>A0ABT2D681</accession>
<evidence type="ECO:0000313" key="2">
    <source>
        <dbReference type="Proteomes" id="UP001204621"/>
    </source>
</evidence>
<comment type="caution">
    <text evidence="1">The sequence shown here is derived from an EMBL/GenBank/DDBJ whole genome shotgun (WGS) entry which is preliminary data.</text>
</comment>
<gene>
    <name evidence="1" type="ORF">NX778_22645</name>
</gene>